<dbReference type="InterPro" id="IPR003718">
    <property type="entry name" value="OsmC/Ohr_fam"/>
</dbReference>
<dbReference type="AlphaFoldDB" id="A0A7Y0L1I4"/>
<sequence>MAKTMLSTDVEWVQHGVQSRAQIRQHQMTIDEPVTWGGADQGANPVELVLAGLGGCLNVLLASFAPLHEVVLSHVVIHVEGDLDPDGFTGVNPMVRPGFLEIRYTITIDSPSPQDRVAALVEHAERMRPVKDTLGGVVIHAGPLQIHAS</sequence>
<dbReference type="SUPFAM" id="SSF82784">
    <property type="entry name" value="OsmC-like"/>
    <property type="match status" value="1"/>
</dbReference>
<dbReference type="EMBL" id="JABBVZ010000009">
    <property type="protein sequence ID" value="NMP21569.1"/>
    <property type="molecule type" value="Genomic_DNA"/>
</dbReference>
<dbReference type="PANTHER" id="PTHR35368">
    <property type="entry name" value="HYDROPEROXIDE REDUCTASE"/>
    <property type="match status" value="1"/>
</dbReference>
<gene>
    <name evidence="1" type="ORF">HIJ39_04260</name>
</gene>
<protein>
    <submittedName>
        <fullName evidence="1">OsmC family protein</fullName>
    </submittedName>
</protein>
<reference evidence="1 2" key="1">
    <citation type="submission" date="2020-04" db="EMBL/GenBank/DDBJ databases">
        <authorList>
            <person name="Zhang R."/>
            <person name="Schippers A."/>
        </authorList>
    </citation>
    <scope>NUCLEOTIDE SEQUENCE [LARGE SCALE GENOMIC DNA]</scope>
    <source>
        <strain evidence="1 2">DSM 109850</strain>
    </source>
</reference>
<dbReference type="RefSeq" id="WP_169097048.1">
    <property type="nucleotide sequence ID" value="NZ_JABBVZ010000009.1"/>
</dbReference>
<evidence type="ECO:0000313" key="1">
    <source>
        <dbReference type="EMBL" id="NMP21569.1"/>
    </source>
</evidence>
<dbReference type="Proteomes" id="UP000533476">
    <property type="component" value="Unassembled WGS sequence"/>
</dbReference>
<dbReference type="Pfam" id="PF02566">
    <property type="entry name" value="OsmC"/>
    <property type="match status" value="1"/>
</dbReference>
<keyword evidence="2" id="KW-1185">Reference proteome</keyword>
<dbReference type="InterPro" id="IPR015946">
    <property type="entry name" value="KH_dom-like_a/b"/>
</dbReference>
<dbReference type="InterPro" id="IPR052924">
    <property type="entry name" value="OsmC/Ohr_hydroprdx_reductase"/>
</dbReference>
<accession>A0A7Y0L1I4</accession>
<dbReference type="InterPro" id="IPR036102">
    <property type="entry name" value="OsmC/Ohrsf"/>
</dbReference>
<proteinExistence type="predicted"/>
<evidence type="ECO:0000313" key="2">
    <source>
        <dbReference type="Proteomes" id="UP000533476"/>
    </source>
</evidence>
<dbReference type="PANTHER" id="PTHR35368:SF1">
    <property type="entry name" value="HYDROPEROXIDE REDUCTASE"/>
    <property type="match status" value="1"/>
</dbReference>
<name>A0A7Y0L1I4_9FIRM</name>
<dbReference type="Gene3D" id="3.30.300.20">
    <property type="match status" value="1"/>
</dbReference>
<comment type="caution">
    <text evidence="1">The sequence shown here is derived from an EMBL/GenBank/DDBJ whole genome shotgun (WGS) entry which is preliminary data.</text>
</comment>
<organism evidence="1 2">
    <name type="scientific">Sulfobacillus harzensis</name>
    <dbReference type="NCBI Taxonomy" id="2729629"/>
    <lineage>
        <taxon>Bacteria</taxon>
        <taxon>Bacillati</taxon>
        <taxon>Bacillota</taxon>
        <taxon>Clostridia</taxon>
        <taxon>Eubacteriales</taxon>
        <taxon>Clostridiales Family XVII. Incertae Sedis</taxon>
        <taxon>Sulfobacillus</taxon>
    </lineage>
</organism>